<evidence type="ECO:0000259" key="17">
    <source>
        <dbReference type="SMART" id="SM00082"/>
    </source>
</evidence>
<dbReference type="Proteomes" id="UP000288216">
    <property type="component" value="Unassembled WGS sequence"/>
</dbReference>
<evidence type="ECO:0000256" key="13">
    <source>
        <dbReference type="ARBA" id="ARBA00023273"/>
    </source>
</evidence>
<dbReference type="GO" id="GO:0005886">
    <property type="term" value="C:plasma membrane"/>
    <property type="evidence" value="ECO:0007669"/>
    <property type="project" value="UniProtKB-SubCell"/>
</dbReference>
<keyword evidence="8" id="KW-0732">Signal</keyword>
<dbReference type="GO" id="GO:0098552">
    <property type="term" value="C:side of membrane"/>
    <property type="evidence" value="ECO:0007669"/>
    <property type="project" value="UniProtKB-KW"/>
</dbReference>
<dbReference type="SMART" id="SM00082">
    <property type="entry name" value="LRRCT"/>
    <property type="match status" value="1"/>
</dbReference>
<keyword evidence="19" id="KW-1185">Reference proteome</keyword>
<evidence type="ECO:0000256" key="10">
    <source>
        <dbReference type="ARBA" id="ARBA00023136"/>
    </source>
</evidence>
<keyword evidence="9" id="KW-0677">Repeat</keyword>
<dbReference type="GO" id="GO:0042995">
    <property type="term" value="C:cell projection"/>
    <property type="evidence" value="ECO:0007669"/>
    <property type="project" value="UniProtKB-SubCell"/>
</dbReference>
<dbReference type="InterPro" id="IPR000483">
    <property type="entry name" value="Cys-rich_flank_reg_C"/>
</dbReference>
<evidence type="ECO:0000256" key="14">
    <source>
        <dbReference type="ARBA" id="ARBA00023288"/>
    </source>
</evidence>
<dbReference type="PROSITE" id="PS51450">
    <property type="entry name" value="LRR"/>
    <property type="match status" value="1"/>
</dbReference>
<keyword evidence="6" id="KW-1003">Cell membrane</keyword>
<evidence type="ECO:0000256" key="5">
    <source>
        <dbReference type="ARBA" id="ARBA00004635"/>
    </source>
</evidence>
<feature type="region of interest" description="Disordered" evidence="16">
    <location>
        <begin position="353"/>
        <end position="465"/>
    </location>
</feature>
<keyword evidence="13" id="KW-0966">Cell projection</keyword>
<evidence type="ECO:0000256" key="4">
    <source>
        <dbReference type="ARBA" id="ARBA00004484"/>
    </source>
</evidence>
<comment type="similarity">
    <text evidence="15">Belongs to the Nogo receptor family.</text>
</comment>
<dbReference type="FunFam" id="3.80.10.10:FF:000018">
    <property type="entry name" value="Reticulon 4 receptor"/>
    <property type="match status" value="1"/>
</dbReference>
<dbReference type="PANTHER" id="PTHR24369:SF196">
    <property type="entry name" value="RETICULON 4 RECEPTOR LIKE 1"/>
    <property type="match status" value="1"/>
</dbReference>
<dbReference type="OrthoDB" id="6363818at2759"/>
<keyword evidence="10" id="KW-0472">Membrane</keyword>
<evidence type="ECO:0000256" key="7">
    <source>
        <dbReference type="ARBA" id="ARBA00022614"/>
    </source>
</evidence>
<feature type="compositionally biased region" description="Basic residues" evidence="16">
    <location>
        <begin position="434"/>
        <end position="446"/>
    </location>
</feature>
<evidence type="ECO:0000256" key="2">
    <source>
        <dbReference type="ARBA" id="ARBA00004285"/>
    </source>
</evidence>
<reference evidence="18 19" key="1">
    <citation type="journal article" date="2018" name="Nat. Ecol. Evol.">
        <title>Shark genomes provide insights into elasmobranch evolution and the origin of vertebrates.</title>
        <authorList>
            <person name="Hara Y"/>
            <person name="Yamaguchi K"/>
            <person name="Onimaru K"/>
            <person name="Kadota M"/>
            <person name="Koyanagi M"/>
            <person name="Keeley SD"/>
            <person name="Tatsumi K"/>
            <person name="Tanaka K"/>
            <person name="Motone F"/>
            <person name="Kageyama Y"/>
            <person name="Nozu R"/>
            <person name="Adachi N"/>
            <person name="Nishimura O"/>
            <person name="Nakagawa R"/>
            <person name="Tanegashima C"/>
            <person name="Kiyatake I"/>
            <person name="Matsumoto R"/>
            <person name="Murakumo K"/>
            <person name="Nishida K"/>
            <person name="Terakita A"/>
            <person name="Kuratani S"/>
            <person name="Sato K"/>
            <person name="Hyodo S Kuraku.S."/>
        </authorList>
    </citation>
    <scope>NUCLEOTIDE SEQUENCE [LARGE SCALE GENOMIC DNA]</scope>
</reference>
<evidence type="ECO:0000256" key="8">
    <source>
        <dbReference type="ARBA" id="ARBA00022729"/>
    </source>
</evidence>
<dbReference type="STRING" id="75743.A0A401NIY3"/>
<organism evidence="18 19">
    <name type="scientific">Scyliorhinus torazame</name>
    <name type="common">Cloudy catshark</name>
    <name type="synonym">Catulus torazame</name>
    <dbReference type="NCBI Taxonomy" id="75743"/>
    <lineage>
        <taxon>Eukaryota</taxon>
        <taxon>Metazoa</taxon>
        <taxon>Chordata</taxon>
        <taxon>Craniata</taxon>
        <taxon>Vertebrata</taxon>
        <taxon>Chondrichthyes</taxon>
        <taxon>Elasmobranchii</taxon>
        <taxon>Galeomorphii</taxon>
        <taxon>Galeoidea</taxon>
        <taxon>Carcharhiniformes</taxon>
        <taxon>Scyliorhinidae</taxon>
        <taxon>Scyliorhinus</taxon>
    </lineage>
</organism>
<keyword evidence="14" id="KW-0449">Lipoprotein</keyword>
<name>A0A401NIY3_SCYTO</name>
<comment type="subcellular location">
    <subcellularLocation>
        <location evidence="1">Cell membrane</location>
    </subcellularLocation>
    <subcellularLocation>
        <location evidence="3">Cell projection</location>
    </subcellularLocation>
    <subcellularLocation>
        <location evidence="2">Membrane raft</location>
    </subcellularLocation>
    <subcellularLocation>
        <location evidence="5">Membrane</location>
        <topology evidence="5">Lipid-anchor</topology>
    </subcellularLocation>
    <subcellularLocation>
        <location evidence="4">Perikaryon</location>
    </subcellularLocation>
</comment>
<proteinExistence type="inferred from homology"/>
<dbReference type="InterPro" id="IPR001611">
    <property type="entry name" value="Leu-rich_rpt"/>
</dbReference>
<evidence type="ECO:0000313" key="18">
    <source>
        <dbReference type="EMBL" id="GCB60842.1"/>
    </source>
</evidence>
<protein>
    <recommendedName>
        <fullName evidence="17">LRRCT domain-containing protein</fullName>
    </recommendedName>
</protein>
<feature type="domain" description="LRRCT" evidence="17">
    <location>
        <begin position="292"/>
        <end position="342"/>
    </location>
</feature>
<evidence type="ECO:0000256" key="15">
    <source>
        <dbReference type="ARBA" id="ARBA00038236"/>
    </source>
</evidence>
<evidence type="ECO:0000256" key="12">
    <source>
        <dbReference type="ARBA" id="ARBA00023180"/>
    </source>
</evidence>
<dbReference type="InterPro" id="IPR050541">
    <property type="entry name" value="LRR_TM_domain-containing"/>
</dbReference>
<evidence type="ECO:0000256" key="6">
    <source>
        <dbReference type="ARBA" id="ARBA00022475"/>
    </source>
</evidence>
<keyword evidence="12" id="KW-0325">Glycoprotein</keyword>
<dbReference type="InterPro" id="IPR032675">
    <property type="entry name" value="LRR_dom_sf"/>
</dbReference>
<sequence length="483" mass="54340">MMLLYWNNITYFQVFLLDYLKANPGPCISSIVTQHVFPLIAGCNLELFLMLLGLEFHISVSCPRHCVCYPSPMTVTCQSHGFTSIPEGIPANSERIFLQNNRITLLLRNTFSPSTVTLWLYSNNITFIDSEAFRGFGLLEELDLGDNRHLKYLDAETFNGLEKLHALHLYRCGLTFLPNGIFEGLHNLQYLYLQENHIEYLQDDLFLELVNLTQLFLHGNKLLSLSQNTFRGLVSLDRLLLHQNRLHWVNKRAFHDLRRLATLYLFNNSLSSLPGECLAELGSLQYLRLNGNPWECTCKARSLWEWLQRFRGSSSSVICESPRDLQGIDLKDLSSHLFKNCTGSESFNQIRTRQHPHHGNKNGLESGHSSRGLVPGSGHALPGKNGTRQRDGAAKTYLGEATPKKSQDGAPDGMWGSDYLPDAGQKPQTIRPFPPRRRPKVKCTRRTHLEPPPGIQQPAGGGGSRGAGAGWLTLLAALVLVIR</sequence>
<dbReference type="SUPFAM" id="SSF52058">
    <property type="entry name" value="L domain-like"/>
    <property type="match status" value="1"/>
</dbReference>
<dbReference type="AlphaFoldDB" id="A0A401NIY3"/>
<dbReference type="Gene3D" id="3.80.10.10">
    <property type="entry name" value="Ribonuclease Inhibitor"/>
    <property type="match status" value="1"/>
</dbReference>
<dbReference type="SMART" id="SM00369">
    <property type="entry name" value="LRR_TYP"/>
    <property type="match status" value="8"/>
</dbReference>
<dbReference type="PANTHER" id="PTHR24369">
    <property type="entry name" value="ANTIGEN BSP, PUTATIVE-RELATED"/>
    <property type="match status" value="1"/>
</dbReference>
<keyword evidence="7" id="KW-0433">Leucine-rich repeat</keyword>
<evidence type="ECO:0000256" key="16">
    <source>
        <dbReference type="SAM" id="MobiDB-lite"/>
    </source>
</evidence>
<keyword evidence="11" id="KW-0675">Receptor</keyword>
<dbReference type="GO" id="GO:0045121">
    <property type="term" value="C:membrane raft"/>
    <property type="evidence" value="ECO:0007669"/>
    <property type="project" value="UniProtKB-SubCell"/>
</dbReference>
<dbReference type="OMA" id="HRKPGKN"/>
<gene>
    <name evidence="18" type="ORF">scyTo_0011204</name>
</gene>
<comment type="caution">
    <text evidence="18">The sequence shown here is derived from an EMBL/GenBank/DDBJ whole genome shotgun (WGS) entry which is preliminary data.</text>
</comment>
<evidence type="ECO:0000256" key="3">
    <source>
        <dbReference type="ARBA" id="ARBA00004316"/>
    </source>
</evidence>
<evidence type="ECO:0000313" key="19">
    <source>
        <dbReference type="Proteomes" id="UP000288216"/>
    </source>
</evidence>
<dbReference type="Pfam" id="PF13855">
    <property type="entry name" value="LRR_8"/>
    <property type="match status" value="3"/>
</dbReference>
<evidence type="ECO:0000256" key="9">
    <source>
        <dbReference type="ARBA" id="ARBA00022737"/>
    </source>
</evidence>
<evidence type="ECO:0000256" key="11">
    <source>
        <dbReference type="ARBA" id="ARBA00023170"/>
    </source>
</evidence>
<dbReference type="InterPro" id="IPR003591">
    <property type="entry name" value="Leu-rich_rpt_typical-subtyp"/>
</dbReference>
<accession>A0A401NIY3</accession>
<dbReference type="GO" id="GO:0043204">
    <property type="term" value="C:perikaryon"/>
    <property type="evidence" value="ECO:0007669"/>
    <property type="project" value="UniProtKB-SubCell"/>
</dbReference>
<evidence type="ECO:0000256" key="1">
    <source>
        <dbReference type="ARBA" id="ARBA00004236"/>
    </source>
</evidence>
<dbReference type="EMBL" id="BFAA01005013">
    <property type="protein sequence ID" value="GCB60842.1"/>
    <property type="molecule type" value="Genomic_DNA"/>
</dbReference>